<dbReference type="InterPro" id="IPR022300">
    <property type="entry name" value="PPK2-rel_1"/>
</dbReference>
<dbReference type="RefSeq" id="WP_208292748.1">
    <property type="nucleotide sequence ID" value="NZ_SOAW01000001.1"/>
</dbReference>
<keyword evidence="6" id="KW-1185">Reference proteome</keyword>
<evidence type="ECO:0000259" key="4">
    <source>
        <dbReference type="Pfam" id="PF03976"/>
    </source>
</evidence>
<dbReference type="InterPro" id="IPR016898">
    <property type="entry name" value="Polyphosphate_phosphotransfera"/>
</dbReference>
<gene>
    <name evidence="5" type="ORF">CLV29_0883</name>
</gene>
<evidence type="ECO:0000256" key="3">
    <source>
        <dbReference type="SAM" id="MobiDB-lite"/>
    </source>
</evidence>
<accession>A0A4V3ENF0</accession>
<dbReference type="NCBIfam" id="TIGR03709">
    <property type="entry name" value="PPK2_rel_1"/>
    <property type="match status" value="1"/>
</dbReference>
<sequence length="284" mass="32397">MADQISDLLRLPDGPVNLAGHDPRATPGFPSKKGKQEQPALMAELATELGGLQERLFAAGRAQPRTAPSVLVILQGMDTSGKGGVIRHAAGLMDPQGVAIKGFKAPTKEELSHDFLWRIRREVPGPGMVGIFDRSQYEDVLVVRVDRLVPKREWETRFERINDFEAELAESGTKIIKCFLNVSYTEQGERLMERLDRPDKHWKYNPGDLQVRAKWDRYQLAYTDVLRRCHTEVAPWYVIPSDRKWYRNWAVAQLLTEQLRSLNLGWPPADFDVAEQRRALLQTI</sequence>
<evidence type="ECO:0000313" key="5">
    <source>
        <dbReference type="EMBL" id="TDT33278.1"/>
    </source>
</evidence>
<reference evidence="5 6" key="1">
    <citation type="submission" date="2019-03" db="EMBL/GenBank/DDBJ databases">
        <title>Genomic Encyclopedia of Archaeal and Bacterial Type Strains, Phase II (KMG-II): from individual species to whole genera.</title>
        <authorList>
            <person name="Goeker M."/>
        </authorList>
    </citation>
    <scope>NUCLEOTIDE SEQUENCE [LARGE SCALE GENOMIC DNA]</scope>
    <source>
        <strain evidence="5 6">DSM 24323</strain>
    </source>
</reference>
<proteinExistence type="predicted"/>
<name>A0A4V3ENF0_9ACTN</name>
<feature type="domain" description="Polyphosphate kinase-2-related" evidence="4">
    <location>
        <begin position="42"/>
        <end position="260"/>
    </location>
</feature>
<dbReference type="GO" id="GO:0008976">
    <property type="term" value="F:polyphosphate kinase activity"/>
    <property type="evidence" value="ECO:0007669"/>
    <property type="project" value="InterPro"/>
</dbReference>
<dbReference type="Pfam" id="PF03976">
    <property type="entry name" value="PPK2"/>
    <property type="match status" value="1"/>
</dbReference>
<keyword evidence="1 5" id="KW-0808">Transferase</keyword>
<keyword evidence="2" id="KW-0418">Kinase</keyword>
<dbReference type="EMBL" id="SOAW01000001">
    <property type="protein sequence ID" value="TDT33278.1"/>
    <property type="molecule type" value="Genomic_DNA"/>
</dbReference>
<dbReference type="InterPro" id="IPR022488">
    <property type="entry name" value="PPK2-related"/>
</dbReference>
<dbReference type="PANTHER" id="PTHR34383:SF3">
    <property type="entry name" value="POLYPHOSPHATE:AMP PHOSPHOTRANSFERASE"/>
    <property type="match status" value="1"/>
</dbReference>
<dbReference type="AlphaFoldDB" id="A0A4V3ENF0"/>
<dbReference type="PIRSF" id="PIRSF028756">
    <property type="entry name" value="PPK2_prd"/>
    <property type="match status" value="1"/>
</dbReference>
<comment type="caution">
    <text evidence="5">The sequence shown here is derived from an EMBL/GenBank/DDBJ whole genome shotgun (WGS) entry which is preliminary data.</text>
</comment>
<dbReference type="GO" id="GO:0006797">
    <property type="term" value="P:polyphosphate metabolic process"/>
    <property type="evidence" value="ECO:0007669"/>
    <property type="project" value="InterPro"/>
</dbReference>
<dbReference type="PANTHER" id="PTHR34383">
    <property type="entry name" value="POLYPHOSPHATE:AMP PHOSPHOTRANSFERASE-RELATED"/>
    <property type="match status" value="1"/>
</dbReference>
<evidence type="ECO:0000256" key="1">
    <source>
        <dbReference type="ARBA" id="ARBA00022679"/>
    </source>
</evidence>
<evidence type="ECO:0000313" key="6">
    <source>
        <dbReference type="Proteomes" id="UP000295371"/>
    </source>
</evidence>
<dbReference type="Gene3D" id="3.40.50.300">
    <property type="entry name" value="P-loop containing nucleotide triphosphate hydrolases"/>
    <property type="match status" value="1"/>
</dbReference>
<dbReference type="SUPFAM" id="SSF52540">
    <property type="entry name" value="P-loop containing nucleoside triphosphate hydrolases"/>
    <property type="match status" value="1"/>
</dbReference>
<protein>
    <submittedName>
        <fullName evidence="5">PPK2 family polyphosphate:nucleotide phosphotransferase</fullName>
    </submittedName>
</protein>
<feature type="region of interest" description="Disordered" evidence="3">
    <location>
        <begin position="11"/>
        <end position="36"/>
    </location>
</feature>
<dbReference type="Proteomes" id="UP000295371">
    <property type="component" value="Unassembled WGS sequence"/>
</dbReference>
<dbReference type="InterPro" id="IPR027417">
    <property type="entry name" value="P-loop_NTPase"/>
</dbReference>
<organism evidence="5 6">
    <name type="scientific">Naumannella halotolerans</name>
    <dbReference type="NCBI Taxonomy" id="993414"/>
    <lineage>
        <taxon>Bacteria</taxon>
        <taxon>Bacillati</taxon>
        <taxon>Actinomycetota</taxon>
        <taxon>Actinomycetes</taxon>
        <taxon>Propionibacteriales</taxon>
        <taxon>Propionibacteriaceae</taxon>
        <taxon>Naumannella</taxon>
    </lineage>
</organism>
<evidence type="ECO:0000256" key="2">
    <source>
        <dbReference type="ARBA" id="ARBA00022777"/>
    </source>
</evidence>